<sequence length="916" mass="100093">MSSSRIITSESTCLILGGLQYDIRNKDFADFAETLIFTHNCSTTLSSVKAKDLHLHTASFWYPSEFKLILDGEDGKPPGKDTSAVQARNGYNCFISCSKTRPIYPFNVSVRGGNGYDGSDAVSGRGGDGGNGGTGGKVVMLFNDVFRILFRSSGPVRDAQTQAEKRVNLISWLTTAKGELAAVPSGDYVAKALQTLDGLVAALPTTTDEALDAAFDDLTDALDGASAKLRSRMGVNISGGAYGVGGHGSTQGGNGQPGASGTVSSSLLTLKNIANSTELFLHPDQVAMTVAELENLYFVGTQDAISKVITHVRALKDRLAFLDELKPQDTLFKSYAQNEQQLMVVPSGGDVPTSISSLKNSLNHVRAMERRLYSGFDFYGHVATWVPSGSFDFYKSQLQTALDDFIYIKDNYFSYQKIAKDQAKAKDRIQHARAAVEVGKRGCEADIKALRTQLKTTANSIAVLQEGVPSKRKALVERIKESADQIKNSFNVSLEAFVNAATMMAFAPGLPMGAIQAASLLHSGLETVTDESGSTVQKDYVVNKITAMSAGIDGLKQAIEQTNPGGEINVDDPGAAKLMAKQADIEELLLKYRNLLDANTLKTLRGMFDDYIKVVIDRNNLVIHYNACLVLWLTTNAKLADYEQTERSLGREFAEKVKYEIPQLAAAVERNYMDTISKVMELLYRTSKALSYVTLNIDQPTTFPKLRDQGFLQEGIAAALKQSKIDILADWTSAIEHSSTMRQPFGGIHNDAIKYYLTEEQIQSLLFETSSSEYAIIFGISAVTRNTSADESPFAGYADIRLTRVRFYLEGANTDDNKLLVSITHSGSDDIVAPDSTIVKFTHQPLGFKFHYDLTEPQTKIITDGNVKDEIGNEYALPGPFTSWRVAISKKYNKGLDLEGVQKAWFEFSGVSRSFV</sequence>
<accession>A0AAN7BFB5</accession>
<reference evidence="1" key="2">
    <citation type="submission" date="2023-05" db="EMBL/GenBank/DDBJ databases">
        <authorList>
            <consortium name="Lawrence Berkeley National Laboratory"/>
            <person name="Steindorff A."/>
            <person name="Hensen N."/>
            <person name="Bonometti L."/>
            <person name="Westerberg I."/>
            <person name="Brannstrom I.O."/>
            <person name="Guillou S."/>
            <person name="Cros-Aarteil S."/>
            <person name="Calhoun S."/>
            <person name="Haridas S."/>
            <person name="Kuo A."/>
            <person name="Mondo S."/>
            <person name="Pangilinan J."/>
            <person name="Riley R."/>
            <person name="Labutti K."/>
            <person name="Andreopoulos B."/>
            <person name="Lipzen A."/>
            <person name="Chen C."/>
            <person name="Yanf M."/>
            <person name="Daum C."/>
            <person name="Ng V."/>
            <person name="Clum A."/>
            <person name="Ohm R."/>
            <person name="Martin F."/>
            <person name="Silar P."/>
            <person name="Natvig D."/>
            <person name="Lalanne C."/>
            <person name="Gautier V."/>
            <person name="Ament-Velasquez S.L."/>
            <person name="Kruys A."/>
            <person name="Hutchinson M.I."/>
            <person name="Powell A.J."/>
            <person name="Barry K."/>
            <person name="Miller A.N."/>
            <person name="Grigoriev I.V."/>
            <person name="Debuchy R."/>
            <person name="Gladieux P."/>
            <person name="Thoren M.H."/>
            <person name="Johannesson H."/>
        </authorList>
    </citation>
    <scope>NUCLEOTIDE SEQUENCE</scope>
    <source>
        <strain evidence="1">CBS 990.96</strain>
    </source>
</reference>
<dbReference type="AlphaFoldDB" id="A0AAN7BFB5"/>
<proteinExistence type="predicted"/>
<comment type="caution">
    <text evidence="1">The sequence shown here is derived from an EMBL/GenBank/DDBJ whole genome shotgun (WGS) entry which is preliminary data.</text>
</comment>
<gene>
    <name evidence="1" type="ORF">QBC38DRAFT_492202</name>
</gene>
<organism evidence="1 2">
    <name type="scientific">Podospora fimiseda</name>
    <dbReference type="NCBI Taxonomy" id="252190"/>
    <lineage>
        <taxon>Eukaryota</taxon>
        <taxon>Fungi</taxon>
        <taxon>Dikarya</taxon>
        <taxon>Ascomycota</taxon>
        <taxon>Pezizomycotina</taxon>
        <taxon>Sordariomycetes</taxon>
        <taxon>Sordariomycetidae</taxon>
        <taxon>Sordariales</taxon>
        <taxon>Podosporaceae</taxon>
        <taxon>Podospora</taxon>
    </lineage>
</organism>
<dbReference type="PANTHER" id="PTHR34714:SF2">
    <property type="entry name" value="EGF-LIKE DOMAIN-CONTAINING PROTEIN"/>
    <property type="match status" value="1"/>
</dbReference>
<reference evidence="1" key="1">
    <citation type="journal article" date="2023" name="Mol. Phylogenet. Evol.">
        <title>Genome-scale phylogeny and comparative genomics of the fungal order Sordariales.</title>
        <authorList>
            <person name="Hensen N."/>
            <person name="Bonometti L."/>
            <person name="Westerberg I."/>
            <person name="Brannstrom I.O."/>
            <person name="Guillou S."/>
            <person name="Cros-Aarteil S."/>
            <person name="Calhoun S."/>
            <person name="Haridas S."/>
            <person name="Kuo A."/>
            <person name="Mondo S."/>
            <person name="Pangilinan J."/>
            <person name="Riley R."/>
            <person name="LaButti K."/>
            <person name="Andreopoulos B."/>
            <person name="Lipzen A."/>
            <person name="Chen C."/>
            <person name="Yan M."/>
            <person name="Daum C."/>
            <person name="Ng V."/>
            <person name="Clum A."/>
            <person name="Steindorff A."/>
            <person name="Ohm R.A."/>
            <person name="Martin F."/>
            <person name="Silar P."/>
            <person name="Natvig D.O."/>
            <person name="Lalanne C."/>
            <person name="Gautier V."/>
            <person name="Ament-Velasquez S.L."/>
            <person name="Kruys A."/>
            <person name="Hutchinson M.I."/>
            <person name="Powell A.J."/>
            <person name="Barry K."/>
            <person name="Miller A.N."/>
            <person name="Grigoriev I.V."/>
            <person name="Debuchy R."/>
            <person name="Gladieux P."/>
            <person name="Hiltunen Thoren M."/>
            <person name="Johannesson H."/>
        </authorList>
    </citation>
    <scope>NUCLEOTIDE SEQUENCE</scope>
    <source>
        <strain evidence="1">CBS 990.96</strain>
    </source>
</reference>
<dbReference type="PANTHER" id="PTHR34714">
    <property type="entry name" value="EGF-LIKE DOMAIN-CONTAINING PROTEIN"/>
    <property type="match status" value="1"/>
</dbReference>
<name>A0AAN7BFB5_9PEZI</name>
<evidence type="ECO:0000313" key="1">
    <source>
        <dbReference type="EMBL" id="KAK4221377.1"/>
    </source>
</evidence>
<keyword evidence="2" id="KW-1185">Reference proteome</keyword>
<evidence type="ECO:0000313" key="2">
    <source>
        <dbReference type="Proteomes" id="UP001301958"/>
    </source>
</evidence>
<dbReference type="Proteomes" id="UP001301958">
    <property type="component" value="Unassembled WGS sequence"/>
</dbReference>
<dbReference type="EMBL" id="MU865554">
    <property type="protein sequence ID" value="KAK4221377.1"/>
    <property type="molecule type" value="Genomic_DNA"/>
</dbReference>
<protein>
    <submittedName>
        <fullName evidence="1">Uncharacterized protein</fullName>
    </submittedName>
</protein>